<keyword evidence="2" id="KW-1185">Reference proteome</keyword>
<comment type="caution">
    <text evidence="1">The sequence shown here is derived from an EMBL/GenBank/DDBJ whole genome shotgun (WGS) entry which is preliminary data.</text>
</comment>
<protein>
    <submittedName>
        <fullName evidence="1">Uncharacterized protein</fullName>
    </submittedName>
</protein>
<organism evidence="1 2">
    <name type="scientific">Daphnia magna</name>
    <dbReference type="NCBI Taxonomy" id="35525"/>
    <lineage>
        <taxon>Eukaryota</taxon>
        <taxon>Metazoa</taxon>
        <taxon>Ecdysozoa</taxon>
        <taxon>Arthropoda</taxon>
        <taxon>Crustacea</taxon>
        <taxon>Branchiopoda</taxon>
        <taxon>Diplostraca</taxon>
        <taxon>Cladocera</taxon>
        <taxon>Anomopoda</taxon>
        <taxon>Daphniidae</taxon>
        <taxon>Daphnia</taxon>
    </lineage>
</organism>
<gene>
    <name evidence="1" type="ORF">OUZ56_029651</name>
</gene>
<reference evidence="1 2" key="1">
    <citation type="journal article" date="2023" name="Nucleic Acids Res.">
        <title>The hologenome of Daphnia magna reveals possible DNA methylation and microbiome-mediated evolution of the host genome.</title>
        <authorList>
            <person name="Chaturvedi A."/>
            <person name="Li X."/>
            <person name="Dhandapani V."/>
            <person name="Marshall H."/>
            <person name="Kissane S."/>
            <person name="Cuenca-Cambronero M."/>
            <person name="Asole G."/>
            <person name="Calvet F."/>
            <person name="Ruiz-Romero M."/>
            <person name="Marangio P."/>
            <person name="Guigo R."/>
            <person name="Rago D."/>
            <person name="Mirbahai L."/>
            <person name="Eastwood N."/>
            <person name="Colbourne J.K."/>
            <person name="Zhou J."/>
            <person name="Mallon E."/>
            <person name="Orsini L."/>
        </authorList>
    </citation>
    <scope>NUCLEOTIDE SEQUENCE [LARGE SCALE GENOMIC DNA]</scope>
    <source>
        <strain evidence="1">LRV0_1</strain>
    </source>
</reference>
<dbReference type="Proteomes" id="UP001234178">
    <property type="component" value="Unassembled WGS sequence"/>
</dbReference>
<name>A0ABR0B7H4_9CRUS</name>
<evidence type="ECO:0000313" key="1">
    <source>
        <dbReference type="EMBL" id="KAK4037620.1"/>
    </source>
</evidence>
<sequence length="78" mass="8964">MSSSSSNTESKAIVKIVFNVKKLEEAYVIECNLSTRNAKTFLNISMMKKYEEHLDLTALPLNLLQNLLHHICLKERLN</sequence>
<dbReference type="EMBL" id="JAOYFB010000040">
    <property type="protein sequence ID" value="KAK4037620.1"/>
    <property type="molecule type" value="Genomic_DNA"/>
</dbReference>
<accession>A0ABR0B7H4</accession>
<evidence type="ECO:0000313" key="2">
    <source>
        <dbReference type="Proteomes" id="UP001234178"/>
    </source>
</evidence>
<proteinExistence type="predicted"/>